<feature type="compositionally biased region" description="Polar residues" evidence="1">
    <location>
        <begin position="401"/>
        <end position="422"/>
    </location>
</feature>
<feature type="region of interest" description="Disordered" evidence="1">
    <location>
        <begin position="399"/>
        <end position="422"/>
    </location>
</feature>
<feature type="compositionally biased region" description="Basic residues" evidence="1">
    <location>
        <begin position="609"/>
        <end position="618"/>
    </location>
</feature>
<gene>
    <name evidence="2" type="ORF">Anas_05465</name>
</gene>
<reference evidence="2 3" key="1">
    <citation type="journal article" date="2019" name="PLoS Biol.">
        <title>Sex chromosomes control vertical transmission of feminizing Wolbachia symbionts in an isopod.</title>
        <authorList>
            <person name="Becking T."/>
            <person name="Chebbi M.A."/>
            <person name="Giraud I."/>
            <person name="Moumen B."/>
            <person name="Laverre T."/>
            <person name="Caubet Y."/>
            <person name="Peccoud J."/>
            <person name="Gilbert C."/>
            <person name="Cordaux R."/>
        </authorList>
    </citation>
    <scope>NUCLEOTIDE SEQUENCE [LARGE SCALE GENOMIC DNA]</scope>
    <source>
        <strain evidence="2">ANa2</strain>
        <tissue evidence="2">Whole body excluding digestive tract and cuticle</tissue>
    </source>
</reference>
<dbReference type="OrthoDB" id="6247020at2759"/>
<organism evidence="2 3">
    <name type="scientific">Armadillidium nasatum</name>
    <dbReference type="NCBI Taxonomy" id="96803"/>
    <lineage>
        <taxon>Eukaryota</taxon>
        <taxon>Metazoa</taxon>
        <taxon>Ecdysozoa</taxon>
        <taxon>Arthropoda</taxon>
        <taxon>Crustacea</taxon>
        <taxon>Multicrustacea</taxon>
        <taxon>Malacostraca</taxon>
        <taxon>Eumalacostraca</taxon>
        <taxon>Peracarida</taxon>
        <taxon>Isopoda</taxon>
        <taxon>Oniscidea</taxon>
        <taxon>Crinocheta</taxon>
        <taxon>Armadillidiidae</taxon>
        <taxon>Armadillidium</taxon>
    </lineage>
</organism>
<name>A0A5N5TKR6_9CRUS</name>
<feature type="compositionally biased region" description="Low complexity" evidence="1">
    <location>
        <begin position="332"/>
        <end position="350"/>
    </location>
</feature>
<dbReference type="EMBL" id="SEYY01000672">
    <property type="protein sequence ID" value="KAB7506760.1"/>
    <property type="molecule type" value="Genomic_DNA"/>
</dbReference>
<evidence type="ECO:0000313" key="2">
    <source>
        <dbReference type="EMBL" id="KAB7506760.1"/>
    </source>
</evidence>
<evidence type="ECO:0000313" key="3">
    <source>
        <dbReference type="Proteomes" id="UP000326759"/>
    </source>
</evidence>
<feature type="compositionally biased region" description="Low complexity" evidence="1">
    <location>
        <begin position="130"/>
        <end position="146"/>
    </location>
</feature>
<feature type="region of interest" description="Disordered" evidence="1">
    <location>
        <begin position="62"/>
        <end position="81"/>
    </location>
</feature>
<dbReference type="Proteomes" id="UP000326759">
    <property type="component" value="Unassembled WGS sequence"/>
</dbReference>
<comment type="caution">
    <text evidence="2">The sequence shown here is derived from an EMBL/GenBank/DDBJ whole genome shotgun (WGS) entry which is preliminary data.</text>
</comment>
<feature type="compositionally biased region" description="Low complexity" evidence="1">
    <location>
        <begin position="357"/>
        <end position="376"/>
    </location>
</feature>
<feature type="region of interest" description="Disordered" evidence="1">
    <location>
        <begin position="470"/>
        <end position="491"/>
    </location>
</feature>
<feature type="compositionally biased region" description="Basic and acidic residues" evidence="1">
    <location>
        <begin position="102"/>
        <end position="116"/>
    </location>
</feature>
<keyword evidence="3" id="KW-1185">Reference proteome</keyword>
<dbReference type="AlphaFoldDB" id="A0A5N5TKR6"/>
<proteinExistence type="predicted"/>
<feature type="region of interest" description="Disordered" evidence="1">
    <location>
        <begin position="319"/>
        <end position="379"/>
    </location>
</feature>
<evidence type="ECO:0000256" key="1">
    <source>
        <dbReference type="SAM" id="MobiDB-lite"/>
    </source>
</evidence>
<protein>
    <submittedName>
        <fullName evidence="2">Uncharacterized protein</fullName>
    </submittedName>
</protein>
<accession>A0A5N5TKR6</accession>
<feature type="region of interest" description="Disordered" evidence="1">
    <location>
        <begin position="602"/>
        <end position="647"/>
    </location>
</feature>
<sequence>MKNICLKIWNIFTECRLYKLSPASNLEQHTSGGSLDANLGPSNLVSFIGSRKSFEYERRLPPSPCDSLTVPHHPSMDPSLREQRRELPLRKYSYSPRSSQHSFRDSVHREFRRSQSERVSGSPSVDTPVRSESVRVSRGRNVSSYSPNLRSPRSPHFSGRELFLGNRSPTKRDEDIPGNEHYRVKVIPPIDSSTVTDIMLSSPSPSGNNERYKYYLESIFSKVRYNDMGSLEQIQILLENIFSKVRYNDMGSLEQVNEAIVDMLEDSQMAISQTSSSPITDFEGIRCRALWQLRTTLEEEEPEEESDNGKMEVVSSPEYVHLQPNSEVENVTTTTSHTTSMDSSSTSGPQTDPPSTQPQSSVTTVPVPSTSTSFLSSEERRTSYRAILTQKLRHLEASSRPALSSENSFDSVETDWSSTTDLSRAEAITTSVDSTTDSTGETLPHRLHQMKADSGYKSLETAGKSFITKSTAQESFEVQREEKVYQDREKEDTHIRYNKSWARSSERRSSSRLSAKKRRELLKEWQHVSLDAGLALEAEMNSGDESSGKRSVLARFLRTHRPHGSLNSGQLKSLQRDYSIDEKSDRLFKEFSQLDVPFEGEISPSSRRVQLHSTRRLPRRLDSADSSSPRSHRRKLSPQDSIEEEDQFWEDVEELRSRGERLIPAESTFSLMEENE</sequence>
<feature type="compositionally biased region" description="Basic and acidic residues" evidence="1">
    <location>
        <begin position="477"/>
        <end position="491"/>
    </location>
</feature>
<feature type="region of interest" description="Disordered" evidence="1">
    <location>
        <begin position="90"/>
        <end position="177"/>
    </location>
</feature>